<dbReference type="EnsemblMetazoa" id="XM_019906573.1">
    <property type="protein sequence ID" value="XP_019762132.1"/>
    <property type="gene ID" value="LOC109539055"/>
</dbReference>
<feature type="chain" id="PRO_5043893869" evidence="2">
    <location>
        <begin position="22"/>
        <end position="387"/>
    </location>
</feature>
<name>A0AAR5PMI8_DENPD</name>
<organism evidence="3 4">
    <name type="scientific">Dendroctonus ponderosae</name>
    <name type="common">Mountain pine beetle</name>
    <dbReference type="NCBI Taxonomy" id="77166"/>
    <lineage>
        <taxon>Eukaryota</taxon>
        <taxon>Metazoa</taxon>
        <taxon>Ecdysozoa</taxon>
        <taxon>Arthropoda</taxon>
        <taxon>Hexapoda</taxon>
        <taxon>Insecta</taxon>
        <taxon>Pterygota</taxon>
        <taxon>Neoptera</taxon>
        <taxon>Endopterygota</taxon>
        <taxon>Coleoptera</taxon>
        <taxon>Polyphaga</taxon>
        <taxon>Cucujiformia</taxon>
        <taxon>Curculionidae</taxon>
        <taxon>Scolytinae</taxon>
        <taxon>Dendroctonus</taxon>
    </lineage>
</organism>
<dbReference type="Proteomes" id="UP000019118">
    <property type="component" value="Unassembled WGS sequence"/>
</dbReference>
<protein>
    <submittedName>
        <fullName evidence="3">Uncharacterized protein</fullName>
    </submittedName>
</protein>
<evidence type="ECO:0000313" key="3">
    <source>
        <dbReference type="EnsemblMetazoa" id="XP_019762132.1"/>
    </source>
</evidence>
<sequence length="387" mass="43852">MNRMFRCMTVILIFILCRAHGQELTSISVRNPIRQYGSVKLFKKTTGYPKILNSGTPANAIQSNPYFINPYINCDNLNQYTAGKSKSCVFASEKQIQPLESVQEAFNDFGGLAGPHNSFELDKFKSEGYIGDKEIHILHLPKNKPHDFDDIKLHLSLLNAHSTPDVPEIDLDLNKHFGNFEVNFASIQPPKLDASFLPTPTTFGITDRRRPPIQYHLDSQFPLNVVQHHHEESEDILEIPHIEKHPLEDDSSKSSYNTPGALNSYGDPIWPSAPTTLNSDSSFNPKMSVHVNLAQYVPQYSEDTNPSYNSPNAVDSYGNLVNSPGQLGFNENQFFKPEDYFNQINIINDAHRRRRQEAKRSSGESGKASAGHVQMERETRHRNHKYT</sequence>
<dbReference type="AlphaFoldDB" id="A0AAR5PMI8"/>
<evidence type="ECO:0000256" key="2">
    <source>
        <dbReference type="SAM" id="SignalP"/>
    </source>
</evidence>
<evidence type="ECO:0000313" key="4">
    <source>
        <dbReference type="Proteomes" id="UP000019118"/>
    </source>
</evidence>
<keyword evidence="4" id="KW-1185">Reference proteome</keyword>
<feature type="region of interest" description="Disordered" evidence="1">
    <location>
        <begin position="352"/>
        <end position="387"/>
    </location>
</feature>
<dbReference type="GeneID" id="109539055"/>
<feature type="signal peptide" evidence="2">
    <location>
        <begin position="1"/>
        <end position="21"/>
    </location>
</feature>
<proteinExistence type="predicted"/>
<keyword evidence="2" id="KW-0732">Signal</keyword>
<accession>A0AAR5PMI8</accession>
<dbReference type="KEGG" id="dpa:109539055"/>
<reference evidence="3" key="2">
    <citation type="submission" date="2024-08" db="UniProtKB">
        <authorList>
            <consortium name="EnsemblMetazoa"/>
        </authorList>
    </citation>
    <scope>IDENTIFICATION</scope>
</reference>
<reference evidence="4" key="1">
    <citation type="journal article" date="2013" name="Genome Biol.">
        <title>Draft genome of the mountain pine beetle, Dendroctonus ponderosae Hopkins, a major forest pest.</title>
        <authorList>
            <person name="Keeling C.I."/>
            <person name="Yuen M.M."/>
            <person name="Liao N.Y."/>
            <person name="Docking T.R."/>
            <person name="Chan S.K."/>
            <person name="Taylor G.A."/>
            <person name="Palmquist D.L."/>
            <person name="Jackman S.D."/>
            <person name="Nguyen A."/>
            <person name="Li M."/>
            <person name="Henderson H."/>
            <person name="Janes J.K."/>
            <person name="Zhao Y."/>
            <person name="Pandoh P."/>
            <person name="Moore R."/>
            <person name="Sperling F.A."/>
            <person name="Huber D.P."/>
            <person name="Birol I."/>
            <person name="Jones S.J."/>
            <person name="Bohlmann J."/>
        </authorList>
    </citation>
    <scope>NUCLEOTIDE SEQUENCE</scope>
</reference>
<evidence type="ECO:0000256" key="1">
    <source>
        <dbReference type="SAM" id="MobiDB-lite"/>
    </source>
</evidence>